<evidence type="ECO:0000313" key="3">
    <source>
        <dbReference type="Proteomes" id="UP000560658"/>
    </source>
</evidence>
<evidence type="ECO:0000313" key="2">
    <source>
        <dbReference type="EMBL" id="MBB4046248.1"/>
    </source>
</evidence>
<keyword evidence="3" id="KW-1185">Reference proteome</keyword>
<dbReference type="Proteomes" id="UP000560658">
    <property type="component" value="Unassembled WGS sequence"/>
</dbReference>
<organism evidence="2 3">
    <name type="scientific">Bacteroides reticulotermitis</name>
    <dbReference type="NCBI Taxonomy" id="1133319"/>
    <lineage>
        <taxon>Bacteria</taxon>
        <taxon>Pseudomonadati</taxon>
        <taxon>Bacteroidota</taxon>
        <taxon>Bacteroidia</taxon>
        <taxon>Bacteroidales</taxon>
        <taxon>Bacteroidaceae</taxon>
        <taxon>Bacteroides</taxon>
    </lineage>
</organism>
<dbReference type="EMBL" id="JACIER010000025">
    <property type="protein sequence ID" value="MBB4046248.1"/>
    <property type="molecule type" value="Genomic_DNA"/>
</dbReference>
<accession>A0A840D702</accession>
<feature type="transmembrane region" description="Helical" evidence="1">
    <location>
        <begin position="15"/>
        <end position="37"/>
    </location>
</feature>
<keyword evidence="1" id="KW-1133">Transmembrane helix</keyword>
<proteinExistence type="predicted"/>
<comment type="caution">
    <text evidence="2">The sequence shown here is derived from an EMBL/GenBank/DDBJ whole genome shotgun (WGS) entry which is preliminary data.</text>
</comment>
<keyword evidence="1" id="KW-0812">Transmembrane</keyword>
<reference evidence="2" key="1">
    <citation type="submission" date="2020-08" db="EMBL/GenBank/DDBJ databases">
        <title>Genomic Encyclopedia of Type Strains, Phase IV (KMG-IV): sequencing the most valuable type-strain genomes for metagenomic binning, comparative biology and taxonomic classification.</title>
        <authorList>
            <person name="Goeker M."/>
        </authorList>
    </citation>
    <scope>NUCLEOTIDE SEQUENCE [LARGE SCALE GENOMIC DNA]</scope>
    <source>
        <strain evidence="2">DSM 105720</strain>
    </source>
</reference>
<gene>
    <name evidence="2" type="ORF">GGR06_004081</name>
</gene>
<dbReference type="AlphaFoldDB" id="A0A840D702"/>
<evidence type="ECO:0000256" key="1">
    <source>
        <dbReference type="SAM" id="Phobius"/>
    </source>
</evidence>
<name>A0A840D702_9BACE</name>
<keyword evidence="1" id="KW-0472">Membrane</keyword>
<protein>
    <submittedName>
        <fullName evidence="2">Uncharacterized protein</fullName>
    </submittedName>
</protein>
<sequence>MLIVLVIYDFYSEDLWFILINSSYLYRFVCLKALVIIK</sequence>